<evidence type="ECO:0000313" key="1">
    <source>
        <dbReference type="EMBL" id="CAG9334783.1"/>
    </source>
</evidence>
<sequence>MPKQDYFCKSVIFNRNILISGNFHGNLLLYSIDTNAFSTIPYDFAPYKTKKEDFICLNASMDSFMKVKLKTTLFGAQFPRQHALLMFIKRFACISQEQYISGAIILKFTRSSSLAWKRKR</sequence>
<organism evidence="1 2">
    <name type="scientific">Blepharisma stoltei</name>
    <dbReference type="NCBI Taxonomy" id="1481888"/>
    <lineage>
        <taxon>Eukaryota</taxon>
        <taxon>Sar</taxon>
        <taxon>Alveolata</taxon>
        <taxon>Ciliophora</taxon>
        <taxon>Postciliodesmatophora</taxon>
        <taxon>Heterotrichea</taxon>
        <taxon>Heterotrichida</taxon>
        <taxon>Blepharismidae</taxon>
        <taxon>Blepharisma</taxon>
    </lineage>
</organism>
<keyword evidence="2" id="KW-1185">Reference proteome</keyword>
<dbReference type="EMBL" id="CAJZBQ010000060">
    <property type="protein sequence ID" value="CAG9334783.1"/>
    <property type="molecule type" value="Genomic_DNA"/>
</dbReference>
<accession>A0AAU9KC11</accession>
<protein>
    <submittedName>
        <fullName evidence="1">Uncharacterized protein</fullName>
    </submittedName>
</protein>
<reference evidence="1" key="1">
    <citation type="submission" date="2021-09" db="EMBL/GenBank/DDBJ databases">
        <authorList>
            <consortium name="AG Swart"/>
            <person name="Singh M."/>
            <person name="Singh A."/>
            <person name="Seah K."/>
            <person name="Emmerich C."/>
        </authorList>
    </citation>
    <scope>NUCLEOTIDE SEQUENCE</scope>
    <source>
        <strain evidence="1">ATCC30299</strain>
    </source>
</reference>
<dbReference type="AlphaFoldDB" id="A0AAU9KC11"/>
<proteinExistence type="predicted"/>
<name>A0AAU9KC11_9CILI</name>
<gene>
    <name evidence="1" type="ORF">BSTOLATCC_MIC62368</name>
</gene>
<comment type="caution">
    <text evidence="1">The sequence shown here is derived from an EMBL/GenBank/DDBJ whole genome shotgun (WGS) entry which is preliminary data.</text>
</comment>
<evidence type="ECO:0000313" key="2">
    <source>
        <dbReference type="Proteomes" id="UP001162131"/>
    </source>
</evidence>
<dbReference type="Proteomes" id="UP001162131">
    <property type="component" value="Unassembled WGS sequence"/>
</dbReference>